<dbReference type="Proteomes" id="UP000593562">
    <property type="component" value="Unassembled WGS sequence"/>
</dbReference>
<dbReference type="InParanoid" id="A0A7J7CX32"/>
<dbReference type="AlphaFoldDB" id="A0A7J7CX32"/>
<proteinExistence type="predicted"/>
<keyword evidence="3" id="KW-1185">Reference proteome</keyword>
<dbReference type="EMBL" id="JAAARO010000013">
    <property type="protein sequence ID" value="KAF5738651.1"/>
    <property type="molecule type" value="Genomic_DNA"/>
</dbReference>
<protein>
    <submittedName>
        <fullName evidence="2">Uncharacterized protein</fullName>
    </submittedName>
</protein>
<sequence length="79" mass="7855">MPGDPVQCKASGAPIPAQGPIALGPNLSPRASTSLSPTASAVPKPTSSTLPPESDTTPFLTPPSRTTDTGTPTTTTGNR</sequence>
<feature type="compositionally biased region" description="Low complexity" evidence="1">
    <location>
        <begin position="62"/>
        <end position="79"/>
    </location>
</feature>
<evidence type="ECO:0000313" key="2">
    <source>
        <dbReference type="EMBL" id="KAF5738651.1"/>
    </source>
</evidence>
<evidence type="ECO:0000313" key="3">
    <source>
        <dbReference type="Proteomes" id="UP000593562"/>
    </source>
</evidence>
<gene>
    <name evidence="2" type="ORF">HS088_TW13G01552</name>
</gene>
<feature type="region of interest" description="Disordered" evidence="1">
    <location>
        <begin position="1"/>
        <end position="79"/>
    </location>
</feature>
<reference evidence="2 3" key="1">
    <citation type="journal article" date="2020" name="Nat. Commun.">
        <title>Genome of Tripterygium wilfordii and identification of cytochrome P450 involved in triptolide biosynthesis.</title>
        <authorList>
            <person name="Tu L."/>
            <person name="Su P."/>
            <person name="Zhang Z."/>
            <person name="Gao L."/>
            <person name="Wang J."/>
            <person name="Hu T."/>
            <person name="Zhou J."/>
            <person name="Zhang Y."/>
            <person name="Zhao Y."/>
            <person name="Liu Y."/>
            <person name="Song Y."/>
            <person name="Tong Y."/>
            <person name="Lu Y."/>
            <person name="Yang J."/>
            <person name="Xu C."/>
            <person name="Jia M."/>
            <person name="Peters R.J."/>
            <person name="Huang L."/>
            <person name="Gao W."/>
        </authorList>
    </citation>
    <scope>NUCLEOTIDE SEQUENCE [LARGE SCALE GENOMIC DNA]</scope>
    <source>
        <strain evidence="3">cv. XIE 37</strain>
        <tissue evidence="2">Leaf</tissue>
    </source>
</reference>
<comment type="caution">
    <text evidence="2">The sequence shown here is derived from an EMBL/GenBank/DDBJ whole genome shotgun (WGS) entry which is preliminary data.</text>
</comment>
<feature type="compositionally biased region" description="Polar residues" evidence="1">
    <location>
        <begin position="29"/>
        <end position="59"/>
    </location>
</feature>
<evidence type="ECO:0000256" key="1">
    <source>
        <dbReference type="SAM" id="MobiDB-lite"/>
    </source>
</evidence>
<accession>A0A7J7CX32</accession>
<organism evidence="2 3">
    <name type="scientific">Tripterygium wilfordii</name>
    <name type="common">Thunder God vine</name>
    <dbReference type="NCBI Taxonomy" id="458696"/>
    <lineage>
        <taxon>Eukaryota</taxon>
        <taxon>Viridiplantae</taxon>
        <taxon>Streptophyta</taxon>
        <taxon>Embryophyta</taxon>
        <taxon>Tracheophyta</taxon>
        <taxon>Spermatophyta</taxon>
        <taxon>Magnoliopsida</taxon>
        <taxon>eudicotyledons</taxon>
        <taxon>Gunneridae</taxon>
        <taxon>Pentapetalae</taxon>
        <taxon>rosids</taxon>
        <taxon>fabids</taxon>
        <taxon>Celastrales</taxon>
        <taxon>Celastraceae</taxon>
        <taxon>Tripterygium</taxon>
    </lineage>
</organism>
<name>A0A7J7CX32_TRIWF</name>